<accession>A0A8X6V6Q2</accession>
<organism evidence="2 3">
    <name type="scientific">Trichonephila clavipes</name>
    <name type="common">Golden silk orbweaver</name>
    <name type="synonym">Nephila clavipes</name>
    <dbReference type="NCBI Taxonomy" id="2585209"/>
    <lineage>
        <taxon>Eukaryota</taxon>
        <taxon>Metazoa</taxon>
        <taxon>Ecdysozoa</taxon>
        <taxon>Arthropoda</taxon>
        <taxon>Chelicerata</taxon>
        <taxon>Arachnida</taxon>
        <taxon>Araneae</taxon>
        <taxon>Araneomorphae</taxon>
        <taxon>Entelegynae</taxon>
        <taxon>Araneoidea</taxon>
        <taxon>Nephilidae</taxon>
        <taxon>Trichonephila</taxon>
    </lineage>
</organism>
<dbReference type="EMBL" id="BMAU01021265">
    <property type="protein sequence ID" value="GFY06892.1"/>
    <property type="molecule type" value="Genomic_DNA"/>
</dbReference>
<comment type="caution">
    <text evidence="2">The sequence shown here is derived from an EMBL/GenBank/DDBJ whole genome shotgun (WGS) entry which is preliminary data.</text>
</comment>
<keyword evidence="3" id="KW-1185">Reference proteome</keyword>
<evidence type="ECO:0000313" key="3">
    <source>
        <dbReference type="Proteomes" id="UP000887159"/>
    </source>
</evidence>
<name>A0A8X6V6Q2_TRICX</name>
<reference evidence="2" key="1">
    <citation type="submission" date="2020-08" db="EMBL/GenBank/DDBJ databases">
        <title>Multicomponent nature underlies the extraordinary mechanical properties of spider dragline silk.</title>
        <authorList>
            <person name="Kono N."/>
            <person name="Nakamura H."/>
            <person name="Mori M."/>
            <person name="Yoshida Y."/>
            <person name="Ohtoshi R."/>
            <person name="Malay A.D."/>
            <person name="Moran D.A.P."/>
            <person name="Tomita M."/>
            <person name="Numata K."/>
            <person name="Arakawa K."/>
        </authorList>
    </citation>
    <scope>NUCLEOTIDE SEQUENCE</scope>
</reference>
<dbReference type="AlphaFoldDB" id="A0A8X6V6Q2"/>
<proteinExistence type="predicted"/>
<evidence type="ECO:0000313" key="2">
    <source>
        <dbReference type="EMBL" id="GFY06892.1"/>
    </source>
</evidence>
<feature type="region of interest" description="Disordered" evidence="1">
    <location>
        <begin position="1"/>
        <end position="34"/>
    </location>
</feature>
<sequence>MGREDVPQSTKRSNEAERRRGRGRTQEGKRDGRRLRIKTVRYHPRTQSKRRSAVQLNRVVKSVKRVFFVGLWGAERVSPLR</sequence>
<gene>
    <name evidence="2" type="ORF">TNCV_4089941</name>
</gene>
<evidence type="ECO:0000256" key="1">
    <source>
        <dbReference type="SAM" id="MobiDB-lite"/>
    </source>
</evidence>
<dbReference type="Proteomes" id="UP000887159">
    <property type="component" value="Unassembled WGS sequence"/>
</dbReference>
<feature type="compositionally biased region" description="Basic and acidic residues" evidence="1">
    <location>
        <begin position="1"/>
        <end position="30"/>
    </location>
</feature>
<protein>
    <submittedName>
        <fullName evidence="2">Uncharacterized protein</fullName>
    </submittedName>
</protein>